<name>A0A642KKJ9_BACFG</name>
<dbReference type="AlphaFoldDB" id="A0A642KKJ9"/>
<evidence type="ECO:0000313" key="1">
    <source>
        <dbReference type="EMBL" id="KAA5166224.1"/>
    </source>
</evidence>
<accession>A0A642KKJ9</accession>
<comment type="caution">
    <text evidence="1">The sequence shown here is derived from an EMBL/GenBank/DDBJ whole genome shotgun (WGS) entry which is preliminary data.</text>
</comment>
<gene>
    <name evidence="1" type="ORF">F2Z29_23855</name>
</gene>
<sequence length="65" mass="7685">MKKAAYLCCIRRTSFETPFEKLNLYLISLISSLTNSIPPLHYRTYLQHETNWHRSNIHSMSDSLL</sequence>
<proteinExistence type="predicted"/>
<dbReference type="Proteomes" id="UP000436803">
    <property type="component" value="Unassembled WGS sequence"/>
</dbReference>
<organism evidence="1 2">
    <name type="scientific">Bacteroides fragilis</name>
    <dbReference type="NCBI Taxonomy" id="817"/>
    <lineage>
        <taxon>Bacteria</taxon>
        <taxon>Pseudomonadati</taxon>
        <taxon>Bacteroidota</taxon>
        <taxon>Bacteroidia</taxon>
        <taxon>Bacteroidales</taxon>
        <taxon>Bacteroidaceae</taxon>
        <taxon>Bacteroides</taxon>
    </lineage>
</organism>
<reference evidence="1 2" key="1">
    <citation type="journal article" date="2019" name="Nat. Med.">
        <title>A library of human gut bacterial isolates paired with longitudinal multiomics data enables mechanistic microbiome research.</title>
        <authorList>
            <person name="Poyet M."/>
            <person name="Groussin M."/>
            <person name="Gibbons S.M."/>
            <person name="Avila-Pacheco J."/>
            <person name="Jiang X."/>
            <person name="Kearney S.M."/>
            <person name="Perrotta A.R."/>
            <person name="Berdy B."/>
            <person name="Zhao S."/>
            <person name="Lieberman T.D."/>
            <person name="Swanson P.K."/>
            <person name="Smith M."/>
            <person name="Roesemann S."/>
            <person name="Alexander J.E."/>
            <person name="Rich S.A."/>
            <person name="Livny J."/>
            <person name="Vlamakis H."/>
            <person name="Clish C."/>
            <person name="Bullock K."/>
            <person name="Deik A."/>
            <person name="Scott J."/>
            <person name="Pierce K.A."/>
            <person name="Xavier R.J."/>
            <person name="Alm E.J."/>
        </authorList>
    </citation>
    <scope>NUCLEOTIDE SEQUENCE [LARGE SCALE GENOMIC DNA]</scope>
    <source>
        <strain evidence="1 2">BIOML-A7</strain>
    </source>
</reference>
<evidence type="ECO:0000313" key="2">
    <source>
        <dbReference type="Proteomes" id="UP000436803"/>
    </source>
</evidence>
<dbReference type="EMBL" id="VWAW01000054">
    <property type="protein sequence ID" value="KAA5166224.1"/>
    <property type="molecule type" value="Genomic_DNA"/>
</dbReference>
<protein>
    <submittedName>
        <fullName evidence="1">Uncharacterized protein</fullName>
    </submittedName>
</protein>